<dbReference type="Proteomes" id="UP000727407">
    <property type="component" value="Unassembled WGS sequence"/>
</dbReference>
<gene>
    <name evidence="1" type="ORF">DAT39_013354</name>
</gene>
<comment type="caution">
    <text evidence="1">The sequence shown here is derived from an EMBL/GenBank/DDBJ whole genome shotgun (WGS) entry which is preliminary data.</text>
</comment>
<organism evidence="1 2">
    <name type="scientific">Clarias magur</name>
    <name type="common">Asian catfish</name>
    <name type="synonym">Macropteronotus magur</name>
    <dbReference type="NCBI Taxonomy" id="1594786"/>
    <lineage>
        <taxon>Eukaryota</taxon>
        <taxon>Metazoa</taxon>
        <taxon>Chordata</taxon>
        <taxon>Craniata</taxon>
        <taxon>Vertebrata</taxon>
        <taxon>Euteleostomi</taxon>
        <taxon>Actinopterygii</taxon>
        <taxon>Neopterygii</taxon>
        <taxon>Teleostei</taxon>
        <taxon>Ostariophysi</taxon>
        <taxon>Siluriformes</taxon>
        <taxon>Clariidae</taxon>
        <taxon>Clarias</taxon>
    </lineage>
</organism>
<protein>
    <submittedName>
        <fullName evidence="1">Uncharacterized protein</fullName>
    </submittedName>
</protein>
<reference evidence="1" key="1">
    <citation type="submission" date="2020-07" db="EMBL/GenBank/DDBJ databases">
        <title>Clarias magur genome sequencing, assembly and annotation.</title>
        <authorList>
            <person name="Kushwaha B."/>
            <person name="Kumar R."/>
            <person name="Das P."/>
            <person name="Joshi C.G."/>
            <person name="Kumar D."/>
            <person name="Nagpure N.S."/>
            <person name="Pandey M."/>
            <person name="Agarwal S."/>
            <person name="Srivastava S."/>
            <person name="Singh M."/>
            <person name="Sahoo L."/>
            <person name="Jayasankar P."/>
            <person name="Meher P.K."/>
            <person name="Koringa P.G."/>
            <person name="Iquebal M.A."/>
            <person name="Das S.P."/>
            <person name="Bit A."/>
            <person name="Patnaik S."/>
            <person name="Patel N."/>
            <person name="Shah T.M."/>
            <person name="Hinsu A."/>
            <person name="Jena J.K."/>
        </authorList>
    </citation>
    <scope>NUCLEOTIDE SEQUENCE</scope>
    <source>
        <strain evidence="1">CIFAMagur01</strain>
        <tissue evidence="1">Testis</tissue>
    </source>
</reference>
<evidence type="ECO:0000313" key="1">
    <source>
        <dbReference type="EMBL" id="KAF5896922.1"/>
    </source>
</evidence>
<evidence type="ECO:0000313" key="2">
    <source>
        <dbReference type="Proteomes" id="UP000727407"/>
    </source>
</evidence>
<sequence length="56" mass="6356">MDRKHIQSEQLSTLTIEPDLTSCGELEPMLTPFSCNFLLSLFQGRQRSTPFPLLMG</sequence>
<keyword evidence="2" id="KW-1185">Reference proteome</keyword>
<dbReference type="EMBL" id="QNUK01000255">
    <property type="protein sequence ID" value="KAF5896922.1"/>
    <property type="molecule type" value="Genomic_DNA"/>
</dbReference>
<dbReference type="AlphaFoldDB" id="A0A8J4UG30"/>
<proteinExistence type="predicted"/>
<name>A0A8J4UG30_CLAMG</name>
<accession>A0A8J4UG30</accession>